<evidence type="ECO:0008006" key="5">
    <source>
        <dbReference type="Google" id="ProtNLM"/>
    </source>
</evidence>
<feature type="transmembrane region" description="Helical" evidence="2">
    <location>
        <begin position="289"/>
        <end position="306"/>
    </location>
</feature>
<protein>
    <recommendedName>
        <fullName evidence="5">Low temperature requirement protein LtrA</fullName>
    </recommendedName>
</protein>
<evidence type="ECO:0000313" key="4">
    <source>
        <dbReference type="Proteomes" id="UP001235712"/>
    </source>
</evidence>
<keyword evidence="2" id="KW-0812">Transmembrane</keyword>
<feature type="transmembrane region" description="Helical" evidence="2">
    <location>
        <begin position="162"/>
        <end position="179"/>
    </location>
</feature>
<gene>
    <name evidence="3" type="ORF">J2S57_000772</name>
</gene>
<reference evidence="3 4" key="1">
    <citation type="submission" date="2023-07" db="EMBL/GenBank/DDBJ databases">
        <title>Sequencing the genomes of 1000 actinobacteria strains.</title>
        <authorList>
            <person name="Klenk H.-P."/>
        </authorList>
    </citation>
    <scope>NUCLEOTIDE SEQUENCE [LARGE SCALE GENOMIC DNA]</scope>
    <source>
        <strain evidence="3 4">DSM 44388</strain>
    </source>
</reference>
<feature type="transmembrane region" description="Helical" evidence="2">
    <location>
        <begin position="256"/>
        <end position="277"/>
    </location>
</feature>
<keyword evidence="4" id="KW-1185">Reference proteome</keyword>
<sequence length="457" mass="49690">MRDEWPDDQAHLEHVRDALLGQTTSFPPAPAAPTAAQLRRPQARSEFLYHRVRVVGWSIIAGYVLILAASQIPAFGNQTLLGPGSLIVLDNVLECFFPLVAAALFLRRHRDSRLRPTPGAGPASSAWLGASCLSWGAGQLYWTWREMVGAHDAPFPSLSDMGFLPTVPLAIAGVLLLPTGPHSFGGRAKTLIDGLVVASAFFGVAWQFYLRHLVEHDGDQGGYLSITYPVLDLLLAAVVLAAVANRRHSEVPQFRLLAGAILALSFSDTVFAAHWLVDQNVAAASLFDTGWMMCFMLLAQVAICPDQKPHVWQHRRRVKRHVLPRSTTPYLVASLLLLVIGIEAIRTDEVDAVTAVTAGTVLLLATVRHAFAAIEAERLASLSRITKQISSDLDVIRNFAGHVILQAEQSDVTLRDEFLDAVHRMSKQRELLLSGSSRSRKAHLADAGPDGSSSPDG</sequence>
<keyword evidence="2" id="KW-0472">Membrane</keyword>
<feature type="transmembrane region" description="Helical" evidence="2">
    <location>
        <begin position="352"/>
        <end position="374"/>
    </location>
</feature>
<evidence type="ECO:0000256" key="2">
    <source>
        <dbReference type="SAM" id="Phobius"/>
    </source>
</evidence>
<feature type="transmembrane region" description="Helical" evidence="2">
    <location>
        <begin position="222"/>
        <end position="244"/>
    </location>
</feature>
<comment type="caution">
    <text evidence="3">The sequence shown here is derived from an EMBL/GenBank/DDBJ whole genome shotgun (WGS) entry which is preliminary data.</text>
</comment>
<evidence type="ECO:0000256" key="1">
    <source>
        <dbReference type="SAM" id="MobiDB-lite"/>
    </source>
</evidence>
<feature type="region of interest" description="Disordered" evidence="1">
    <location>
        <begin position="433"/>
        <end position="457"/>
    </location>
</feature>
<proteinExistence type="predicted"/>
<name>A0ABT9NX66_9ACTN</name>
<feature type="transmembrane region" description="Helical" evidence="2">
    <location>
        <begin position="54"/>
        <end position="74"/>
    </location>
</feature>
<feature type="transmembrane region" description="Helical" evidence="2">
    <location>
        <begin position="86"/>
        <end position="106"/>
    </location>
</feature>
<dbReference type="EMBL" id="JAUSQZ010000001">
    <property type="protein sequence ID" value="MDP9825023.1"/>
    <property type="molecule type" value="Genomic_DNA"/>
</dbReference>
<dbReference type="RefSeq" id="WP_307238376.1">
    <property type="nucleotide sequence ID" value="NZ_JAUSQZ010000001.1"/>
</dbReference>
<dbReference type="Proteomes" id="UP001235712">
    <property type="component" value="Unassembled WGS sequence"/>
</dbReference>
<keyword evidence="2" id="KW-1133">Transmembrane helix</keyword>
<feature type="transmembrane region" description="Helical" evidence="2">
    <location>
        <begin position="327"/>
        <end position="346"/>
    </location>
</feature>
<accession>A0ABT9NX66</accession>
<feature type="transmembrane region" description="Helical" evidence="2">
    <location>
        <begin position="191"/>
        <end position="210"/>
    </location>
</feature>
<organism evidence="3 4">
    <name type="scientific">Kineosporia succinea</name>
    <dbReference type="NCBI Taxonomy" id="84632"/>
    <lineage>
        <taxon>Bacteria</taxon>
        <taxon>Bacillati</taxon>
        <taxon>Actinomycetota</taxon>
        <taxon>Actinomycetes</taxon>
        <taxon>Kineosporiales</taxon>
        <taxon>Kineosporiaceae</taxon>
        <taxon>Kineosporia</taxon>
    </lineage>
</organism>
<feature type="transmembrane region" description="Helical" evidence="2">
    <location>
        <begin position="126"/>
        <end position="142"/>
    </location>
</feature>
<evidence type="ECO:0000313" key="3">
    <source>
        <dbReference type="EMBL" id="MDP9825023.1"/>
    </source>
</evidence>